<keyword evidence="2" id="KW-1185">Reference proteome</keyword>
<dbReference type="OrthoDB" id="555504at2"/>
<gene>
    <name evidence="1" type="ORF">DJ568_03595</name>
</gene>
<evidence type="ECO:0000313" key="2">
    <source>
        <dbReference type="Proteomes" id="UP000253209"/>
    </source>
</evidence>
<dbReference type="InterPro" id="IPR021866">
    <property type="entry name" value="SpoIIAA-like"/>
</dbReference>
<sequence length="124" mass="14036">MLRFINDMPGHVIGIHAVGAVTREDIESVLMPKFDELVEKQGEINYLLVLETDINNFTRGALLADVKLGLKHFTKWNRIAIVTDQRGVAWFSDAVRFLIPGQSKSFPLDKLDEAVIWVSEKISK</sequence>
<accession>A0A367GQY5</accession>
<comment type="caution">
    <text evidence="1">The sequence shown here is derived from an EMBL/GenBank/DDBJ whole genome shotgun (WGS) entry which is preliminary data.</text>
</comment>
<dbReference type="AlphaFoldDB" id="A0A367GQY5"/>
<protein>
    <submittedName>
        <fullName evidence="1">STAS/SEC14 domain-containing protein</fullName>
    </submittedName>
</protein>
<dbReference type="InterPro" id="IPR038396">
    <property type="entry name" value="SpoIIAA-like_sf"/>
</dbReference>
<dbReference type="Proteomes" id="UP000253209">
    <property type="component" value="Unassembled WGS sequence"/>
</dbReference>
<proteinExistence type="predicted"/>
<organism evidence="1 2">
    <name type="scientific">Mucilaginibacter hurinus</name>
    <dbReference type="NCBI Taxonomy" id="2201324"/>
    <lineage>
        <taxon>Bacteria</taxon>
        <taxon>Pseudomonadati</taxon>
        <taxon>Bacteroidota</taxon>
        <taxon>Sphingobacteriia</taxon>
        <taxon>Sphingobacteriales</taxon>
        <taxon>Sphingobacteriaceae</taxon>
        <taxon>Mucilaginibacter</taxon>
    </lineage>
</organism>
<dbReference type="Gene3D" id="3.40.50.10600">
    <property type="entry name" value="SpoIIaa-like domains"/>
    <property type="match status" value="1"/>
</dbReference>
<dbReference type="Pfam" id="PF11964">
    <property type="entry name" value="SpoIIAA-like"/>
    <property type="match status" value="1"/>
</dbReference>
<dbReference type="EMBL" id="QGDC01000002">
    <property type="protein sequence ID" value="RCH55852.1"/>
    <property type="molecule type" value="Genomic_DNA"/>
</dbReference>
<dbReference type="InterPro" id="IPR036513">
    <property type="entry name" value="STAS_dom_sf"/>
</dbReference>
<dbReference type="RefSeq" id="WP_114003887.1">
    <property type="nucleotide sequence ID" value="NZ_QGDC01000002.1"/>
</dbReference>
<dbReference type="SUPFAM" id="SSF52091">
    <property type="entry name" value="SpoIIaa-like"/>
    <property type="match status" value="1"/>
</dbReference>
<name>A0A367GQY5_9SPHI</name>
<evidence type="ECO:0000313" key="1">
    <source>
        <dbReference type="EMBL" id="RCH55852.1"/>
    </source>
</evidence>
<reference evidence="1 2" key="1">
    <citation type="submission" date="2018-05" db="EMBL/GenBank/DDBJ databases">
        <title>Mucilaginibacter hurinus sp. nov., isolated from briquette warehouse soil.</title>
        <authorList>
            <person name="Choi L."/>
        </authorList>
    </citation>
    <scope>NUCLEOTIDE SEQUENCE [LARGE SCALE GENOMIC DNA]</scope>
    <source>
        <strain evidence="1 2">ZR32</strain>
    </source>
</reference>